<dbReference type="GO" id="GO:0016020">
    <property type="term" value="C:membrane"/>
    <property type="evidence" value="ECO:0007669"/>
    <property type="project" value="UniProtKB-SubCell"/>
</dbReference>
<accession>A9NWR6</accession>
<feature type="transmembrane region" description="Helical" evidence="5">
    <location>
        <begin position="126"/>
        <end position="151"/>
    </location>
</feature>
<sequence>MSKYGFSKVGVEDVEMGHGGGGVLYPGLSLQDNEMRLGFLKKVYSILSMQLLLTVIVAATVVLYTPATLFLVKTPGLLLGISILPLILMCPLYAYHQKHPVNLALLGLFTVVLSLTVGISCAYTKGIIVLEALILTAAVVFSLTGYTFWAAKKGKDFSFLGPILFSSLLVIILFGFIQVFFPLGSLSTTIYGGLAALIFSGYIVYDTDNLIKRYTYDQYIWASVVLYLDILNLFLSLLQLLRGNE</sequence>
<protein>
    <recommendedName>
        <fullName evidence="7">BI1-like protein</fullName>
    </recommendedName>
</protein>
<dbReference type="PANTHER" id="PTHR23291:SF50">
    <property type="entry name" value="PROTEIN LIFEGUARD 4"/>
    <property type="match status" value="1"/>
</dbReference>
<evidence type="ECO:0000256" key="1">
    <source>
        <dbReference type="ARBA" id="ARBA00004141"/>
    </source>
</evidence>
<dbReference type="Pfam" id="PF01027">
    <property type="entry name" value="Bax1-I"/>
    <property type="match status" value="1"/>
</dbReference>
<comment type="similarity">
    <text evidence="5">Belongs to the BI1 family.</text>
</comment>
<feature type="transmembrane region" description="Helical" evidence="5">
    <location>
        <begin position="43"/>
        <end position="64"/>
    </location>
</feature>
<organism evidence="6">
    <name type="scientific">Picea sitchensis</name>
    <name type="common">Sitka spruce</name>
    <name type="synonym">Pinus sitchensis</name>
    <dbReference type="NCBI Taxonomy" id="3332"/>
    <lineage>
        <taxon>Eukaryota</taxon>
        <taxon>Viridiplantae</taxon>
        <taxon>Streptophyta</taxon>
        <taxon>Embryophyta</taxon>
        <taxon>Tracheophyta</taxon>
        <taxon>Spermatophyta</taxon>
        <taxon>Pinopsida</taxon>
        <taxon>Pinidae</taxon>
        <taxon>Conifers I</taxon>
        <taxon>Pinales</taxon>
        <taxon>Pinaceae</taxon>
        <taxon>Picea</taxon>
    </lineage>
</organism>
<evidence type="ECO:0008006" key="7">
    <source>
        <dbReference type="Google" id="ProtNLM"/>
    </source>
</evidence>
<dbReference type="PANTHER" id="PTHR23291">
    <property type="entry name" value="BAX INHIBITOR-RELATED"/>
    <property type="match status" value="1"/>
</dbReference>
<feature type="transmembrane region" description="Helical" evidence="5">
    <location>
        <begin position="76"/>
        <end position="94"/>
    </location>
</feature>
<reference evidence="6" key="1">
    <citation type="journal article" date="2008" name="BMC Genomics">
        <title>A conifer genomics resource of 200,000 spruce (Picea spp.) ESTs and 6,464 high-quality, sequence-finished full-length cDNAs for Sitka spruce (Picea sitchensis).</title>
        <authorList>
            <person name="Ralph S.G."/>
            <person name="Chun H.J."/>
            <person name="Kolosova N."/>
            <person name="Cooper D."/>
            <person name="Oddy C."/>
            <person name="Ritland C.E."/>
            <person name="Kirkpatrick R."/>
            <person name="Moore R."/>
            <person name="Barber S."/>
            <person name="Holt R.A."/>
            <person name="Jones S.J."/>
            <person name="Marra M.A."/>
            <person name="Douglas C.J."/>
            <person name="Ritland K."/>
            <person name="Bohlmann J."/>
        </authorList>
    </citation>
    <scope>NUCLEOTIDE SEQUENCE</scope>
    <source>
        <tissue evidence="6">Bark</tissue>
    </source>
</reference>
<evidence type="ECO:0000256" key="5">
    <source>
        <dbReference type="RuleBase" id="RU004379"/>
    </source>
</evidence>
<feature type="transmembrane region" description="Helical" evidence="5">
    <location>
        <begin position="101"/>
        <end position="120"/>
    </location>
</feature>
<feature type="transmembrane region" description="Helical" evidence="5">
    <location>
        <begin position="219"/>
        <end position="241"/>
    </location>
</feature>
<evidence type="ECO:0000313" key="6">
    <source>
        <dbReference type="EMBL" id="ABK25077.1"/>
    </source>
</evidence>
<keyword evidence="4 5" id="KW-0472">Membrane</keyword>
<dbReference type="InterPro" id="IPR006214">
    <property type="entry name" value="Bax_inhibitor_1-related"/>
</dbReference>
<name>A9NWR6_PICSI</name>
<feature type="transmembrane region" description="Helical" evidence="5">
    <location>
        <begin position="189"/>
        <end position="207"/>
    </location>
</feature>
<keyword evidence="3 5" id="KW-1133">Transmembrane helix</keyword>
<evidence type="ECO:0000256" key="3">
    <source>
        <dbReference type="ARBA" id="ARBA00022989"/>
    </source>
</evidence>
<dbReference type="EMBL" id="EF085781">
    <property type="protein sequence ID" value="ABK25077.1"/>
    <property type="molecule type" value="mRNA"/>
</dbReference>
<dbReference type="OMA" id="AYTKGRI"/>
<evidence type="ECO:0000256" key="2">
    <source>
        <dbReference type="ARBA" id="ARBA00022692"/>
    </source>
</evidence>
<proteinExistence type="evidence at transcript level"/>
<dbReference type="AlphaFoldDB" id="A9NWR6"/>
<comment type="subcellular location">
    <subcellularLocation>
        <location evidence="1">Membrane</location>
        <topology evidence="1">Multi-pass membrane protein</topology>
    </subcellularLocation>
</comment>
<evidence type="ECO:0000256" key="4">
    <source>
        <dbReference type="ARBA" id="ARBA00023136"/>
    </source>
</evidence>
<feature type="transmembrane region" description="Helical" evidence="5">
    <location>
        <begin position="163"/>
        <end position="183"/>
    </location>
</feature>
<keyword evidence="2 5" id="KW-0812">Transmembrane</keyword>